<feature type="binding site" evidence="7">
    <location>
        <position position="199"/>
    </location>
    <ligand>
        <name>Cu cation</name>
        <dbReference type="ChEBI" id="CHEBI:23378"/>
        <label>A</label>
    </ligand>
</feature>
<dbReference type="InterPro" id="IPR008922">
    <property type="entry name" value="Di-copper_centre_dom_sf"/>
</dbReference>
<keyword evidence="12" id="KW-1185">Reference proteome</keyword>
<evidence type="ECO:0000256" key="7">
    <source>
        <dbReference type="PIRSR" id="PIRSR000290-1"/>
    </source>
</evidence>
<dbReference type="PROSITE" id="PS00498">
    <property type="entry name" value="TYROSINASE_2"/>
    <property type="match status" value="1"/>
</dbReference>
<dbReference type="InterPro" id="IPR022739">
    <property type="entry name" value="Polyphenol_oxidase_cen"/>
</dbReference>
<dbReference type="Gene3D" id="1.10.1280.10">
    <property type="entry name" value="Di-copper center containing domain from catechol oxidase"/>
    <property type="match status" value="1"/>
</dbReference>
<dbReference type="InterPro" id="IPR022740">
    <property type="entry name" value="Polyphenol_oxidase_C"/>
</dbReference>
<feature type="binding site" evidence="7">
    <location>
        <position position="386"/>
    </location>
    <ligand>
        <name>Cu cation</name>
        <dbReference type="ChEBI" id="CHEBI:23378"/>
        <label>B</label>
    </ligand>
</feature>
<keyword evidence="10" id="KW-1133">Transmembrane helix</keyword>
<dbReference type="GeneID" id="107486089"/>
<gene>
    <name evidence="13" type="primary">LOC107486089</name>
</gene>
<dbReference type="SUPFAM" id="SSF48056">
    <property type="entry name" value="Di-copper centre-containing domain"/>
    <property type="match status" value="1"/>
</dbReference>
<feature type="domain" description="Tyrosinase copper-binding" evidence="11">
    <location>
        <begin position="379"/>
        <end position="390"/>
    </location>
</feature>
<evidence type="ECO:0000256" key="4">
    <source>
        <dbReference type="ARBA" id="ARBA00023002"/>
    </source>
</evidence>
<dbReference type="PANTHER" id="PTHR11474:SF76">
    <property type="entry name" value="SHKT DOMAIN-CONTAINING PROTEIN"/>
    <property type="match status" value="1"/>
</dbReference>
<dbReference type="InterPro" id="IPR050316">
    <property type="entry name" value="Tyrosinase/Hemocyanin"/>
</dbReference>
<keyword evidence="6 8" id="KW-1015">Disulfide bond</keyword>
<feature type="disulfide bond" evidence="8">
    <location>
        <begin position="125"/>
        <end position="200"/>
    </location>
</feature>
<evidence type="ECO:0000259" key="11">
    <source>
        <dbReference type="PROSITE" id="PS00498"/>
    </source>
</evidence>
<reference evidence="13" key="2">
    <citation type="submission" date="2025-08" db="UniProtKB">
        <authorList>
            <consortium name="RefSeq"/>
        </authorList>
    </citation>
    <scope>IDENTIFICATION</scope>
    <source>
        <tissue evidence="13">Whole plant</tissue>
    </source>
</reference>
<dbReference type="Pfam" id="PF12142">
    <property type="entry name" value="PPO1_DWL"/>
    <property type="match status" value="1"/>
</dbReference>
<feature type="binding site" evidence="7">
    <location>
        <position position="352"/>
    </location>
    <ligand>
        <name>Cu cation</name>
        <dbReference type="ChEBI" id="CHEBI:23378"/>
        <label>B</label>
    </ligand>
</feature>
<feature type="transmembrane region" description="Helical" evidence="10">
    <location>
        <begin position="12"/>
        <end position="33"/>
    </location>
</feature>
<keyword evidence="5 7" id="KW-0186">Copper</keyword>
<evidence type="ECO:0000256" key="1">
    <source>
        <dbReference type="ARBA" id="ARBA00009928"/>
    </source>
</evidence>
<dbReference type="InterPro" id="IPR002227">
    <property type="entry name" value="Tyrosinase_Cu-bd"/>
</dbReference>
<dbReference type="AlphaFoldDB" id="A0A6P4D7K5"/>
<sequence length="610" mass="70850">MANVINHPSRFLHLATISLIILIIFLIPLIAFLNNNNSLIFTIITKPYFSYYLTSFNNQSHQSHYPWRFSWRNTFINSLEFEGNVNYPSSSSSNYSNDVSRAISPDFTKCGPVDLPPNAITSPYCCPTLATPFKFIDFKDYLINATYNKYKNNSSIIRVRRPAHLVDDEFIAKLEKGIAIMKSLPNDDPRNFIQQAKVHCAYCNGGYPQKHPFQDQKIDVHRSWLFFPFHRFYIYFFERILGTLIGDPSFALPYWNWDSIQGMQIPSYFTTPNSSLYHKLRHYKHMPPHLVDLNYDILSPKIRTQDQQISYNLAFMYKQMVLANTKELFMGSPYRLGDPAQPGPGSVELAPHNTIHDWLGAVDTPNHEDMGTFYTAARDPIFYAHHSNVDRLWELWTKLEGGRRDYRDDPNWLDSKFFFYDENLNLVRVKVRDCLDTKLLGYVYEEVDLPWLNVNPKPRRTKMQREAKKSSILASKPITKFPFVLDSKVSIIVKRPKKLRSKEEKEQEEEVLVIEVTELQSYENVKFDVHIDDDEDMLSDENHAEFVGTFVSLPHGNHGHKSNTRFMVGISKVLENLEAEEDDHIVVTLVPMIGKGDVTIGRINIQFMSK</sequence>
<evidence type="ECO:0000256" key="9">
    <source>
        <dbReference type="PIRSR" id="PIRSR000290-3"/>
    </source>
</evidence>
<dbReference type="PRINTS" id="PR00092">
    <property type="entry name" value="TYROSINASE"/>
</dbReference>
<keyword evidence="2 7" id="KW-0479">Metal-binding</keyword>
<reference evidence="12" key="1">
    <citation type="journal article" date="2016" name="Nat. Genet.">
        <title>The genome sequences of Arachis duranensis and Arachis ipaensis, the diploid ancestors of cultivated peanut.</title>
        <authorList>
            <person name="Bertioli D.J."/>
            <person name="Cannon S.B."/>
            <person name="Froenicke L."/>
            <person name="Huang G."/>
            <person name="Farmer A.D."/>
            <person name="Cannon E.K."/>
            <person name="Liu X."/>
            <person name="Gao D."/>
            <person name="Clevenger J."/>
            <person name="Dash S."/>
            <person name="Ren L."/>
            <person name="Moretzsohn M.C."/>
            <person name="Shirasawa K."/>
            <person name="Huang W."/>
            <person name="Vidigal B."/>
            <person name="Abernathy B."/>
            <person name="Chu Y."/>
            <person name="Niederhuth C.E."/>
            <person name="Umale P."/>
            <person name="Araujo A.C."/>
            <person name="Kozik A."/>
            <person name="Kim K.D."/>
            <person name="Burow M.D."/>
            <person name="Varshney R.K."/>
            <person name="Wang X."/>
            <person name="Zhang X."/>
            <person name="Barkley N."/>
            <person name="Guimaraes P.M."/>
            <person name="Isobe S."/>
            <person name="Guo B."/>
            <person name="Liao B."/>
            <person name="Stalker H.T."/>
            <person name="Schmitz R.J."/>
            <person name="Scheffler B.E."/>
            <person name="Leal-Bertioli S.C."/>
            <person name="Xun X."/>
            <person name="Jackson S.A."/>
            <person name="Michelmore R."/>
            <person name="Ozias-Akins P."/>
        </authorList>
    </citation>
    <scope>NUCLEOTIDE SEQUENCE [LARGE SCALE GENOMIC DNA]</scope>
    <source>
        <strain evidence="12">cv. V14167</strain>
    </source>
</reference>
<protein>
    <submittedName>
        <fullName evidence="13">Polyphenol oxidase I, chloroplastic-like</fullName>
    </submittedName>
</protein>
<dbReference type="GO" id="GO:0046872">
    <property type="term" value="F:metal ion binding"/>
    <property type="evidence" value="ECO:0007669"/>
    <property type="project" value="UniProtKB-KW"/>
</dbReference>
<dbReference type="PIRSF" id="PIRSF000290">
    <property type="entry name" value="PPO_plant"/>
    <property type="match status" value="1"/>
</dbReference>
<dbReference type="GO" id="GO:0004097">
    <property type="term" value="F:catechol oxidase activity"/>
    <property type="evidence" value="ECO:0007669"/>
    <property type="project" value="InterPro"/>
</dbReference>
<evidence type="ECO:0000256" key="2">
    <source>
        <dbReference type="ARBA" id="ARBA00022723"/>
    </source>
</evidence>
<accession>A0A6P4D7K5</accession>
<dbReference type="KEGG" id="adu:107486089"/>
<feature type="binding site" evidence="7">
    <location>
        <position position="230"/>
    </location>
    <ligand>
        <name>Cu cation</name>
        <dbReference type="ChEBI" id="CHEBI:23378"/>
        <label>A</label>
    </ligand>
</feature>
<evidence type="ECO:0000256" key="3">
    <source>
        <dbReference type="ARBA" id="ARBA00022784"/>
    </source>
</evidence>
<dbReference type="Proteomes" id="UP000515211">
    <property type="component" value="Chromosome 4"/>
</dbReference>
<dbReference type="GO" id="GO:0046148">
    <property type="term" value="P:pigment biosynthetic process"/>
    <property type="evidence" value="ECO:0007669"/>
    <property type="project" value="InterPro"/>
</dbReference>
<dbReference type="RefSeq" id="XP_015962122.1">
    <property type="nucleotide sequence ID" value="XM_016106636.3"/>
</dbReference>
<keyword evidence="10" id="KW-0812">Transmembrane</keyword>
<name>A0A6P4D7K5_ARADU</name>
<keyword evidence="4" id="KW-0560">Oxidoreductase</keyword>
<evidence type="ECO:0000256" key="5">
    <source>
        <dbReference type="ARBA" id="ARBA00023008"/>
    </source>
</evidence>
<evidence type="ECO:0000256" key="6">
    <source>
        <dbReference type="ARBA" id="ARBA00023157"/>
    </source>
</evidence>
<evidence type="ECO:0000256" key="10">
    <source>
        <dbReference type="SAM" id="Phobius"/>
    </source>
</evidence>
<evidence type="ECO:0000313" key="12">
    <source>
        <dbReference type="Proteomes" id="UP000515211"/>
    </source>
</evidence>
<dbReference type="OrthoDB" id="6132182at2759"/>
<dbReference type="InterPro" id="IPR016213">
    <property type="entry name" value="Polyphenol_oxidase"/>
</dbReference>
<evidence type="ECO:0000256" key="8">
    <source>
        <dbReference type="PIRSR" id="PIRSR000290-2"/>
    </source>
</evidence>
<dbReference type="Pfam" id="PF12143">
    <property type="entry name" value="PPO1_KFDV"/>
    <property type="match status" value="1"/>
</dbReference>
<comment type="similarity">
    <text evidence="1">Belongs to the tyrosinase family.</text>
</comment>
<keyword evidence="10" id="KW-0472">Membrane</keyword>
<dbReference type="PROSITE" id="PS00210">
    <property type="entry name" value="HEMOCYANIN_2"/>
    <property type="match status" value="1"/>
</dbReference>
<proteinExistence type="inferred from homology"/>
<organism evidence="12 13">
    <name type="scientific">Arachis duranensis</name>
    <name type="common">Wild peanut</name>
    <dbReference type="NCBI Taxonomy" id="130453"/>
    <lineage>
        <taxon>Eukaryota</taxon>
        <taxon>Viridiplantae</taxon>
        <taxon>Streptophyta</taxon>
        <taxon>Embryophyta</taxon>
        <taxon>Tracheophyta</taxon>
        <taxon>Spermatophyta</taxon>
        <taxon>Magnoliopsida</taxon>
        <taxon>eudicotyledons</taxon>
        <taxon>Gunneridae</taxon>
        <taxon>Pentapetalae</taxon>
        <taxon>rosids</taxon>
        <taxon>fabids</taxon>
        <taxon>Fabales</taxon>
        <taxon>Fabaceae</taxon>
        <taxon>Papilionoideae</taxon>
        <taxon>50 kb inversion clade</taxon>
        <taxon>dalbergioids sensu lato</taxon>
        <taxon>Dalbergieae</taxon>
        <taxon>Pterocarpus clade</taxon>
        <taxon>Arachis</taxon>
    </lineage>
</organism>
<dbReference type="InterPro" id="IPR013788">
    <property type="entry name" value="Hemocyanin/hexamerin"/>
</dbReference>
<evidence type="ECO:0000313" key="13">
    <source>
        <dbReference type="RefSeq" id="XP_015962122.1"/>
    </source>
</evidence>
<keyword evidence="3" id="KW-0883">Thioether bond</keyword>
<dbReference type="PANTHER" id="PTHR11474">
    <property type="entry name" value="TYROSINASE FAMILY MEMBER"/>
    <property type="match status" value="1"/>
</dbReference>
<feature type="disulfide bond" evidence="8">
    <location>
        <begin position="110"/>
        <end position="126"/>
    </location>
</feature>
<feature type="binding site" evidence="7">
    <location>
        <position position="221"/>
    </location>
    <ligand>
        <name>Cu cation</name>
        <dbReference type="ChEBI" id="CHEBI:23378"/>
        <label>A</label>
    </ligand>
</feature>
<comment type="cofactor">
    <cofactor evidence="7">
        <name>Cu(2+)</name>
        <dbReference type="ChEBI" id="CHEBI:29036"/>
    </cofactor>
    <text evidence="7">Binds 2 copper ions per subunit.</text>
</comment>
<feature type="cross-link" description="2'-(S-cysteinyl)-histidine (Cys-His)" evidence="9">
    <location>
        <begin position="203"/>
        <end position="221"/>
    </location>
</feature>
<dbReference type="Pfam" id="PF00264">
    <property type="entry name" value="Tyrosinase"/>
    <property type="match status" value="1"/>
</dbReference>
<feature type="binding site" evidence="7">
    <location>
        <position position="356"/>
    </location>
    <ligand>
        <name>Cu cation</name>
        <dbReference type="ChEBI" id="CHEBI:23378"/>
        <label>B</label>
    </ligand>
</feature>